<dbReference type="InterPro" id="IPR046901">
    <property type="entry name" value="ABC-3C_MC5"/>
</dbReference>
<organism evidence="1 2">
    <name type="scientific">Tichowtungia aerotolerans</name>
    <dbReference type="NCBI Taxonomy" id="2697043"/>
    <lineage>
        <taxon>Bacteria</taxon>
        <taxon>Pseudomonadati</taxon>
        <taxon>Kiritimatiellota</taxon>
        <taxon>Tichowtungiia</taxon>
        <taxon>Tichowtungiales</taxon>
        <taxon>Tichowtungiaceae</taxon>
        <taxon>Tichowtungia</taxon>
    </lineage>
</organism>
<name>A0A6P1M4K2_9BACT</name>
<dbReference type="EMBL" id="CP047593">
    <property type="protein sequence ID" value="QHI68771.1"/>
    <property type="molecule type" value="Genomic_DNA"/>
</dbReference>
<keyword evidence="2" id="KW-1185">Reference proteome</keyword>
<dbReference type="Proteomes" id="UP000464954">
    <property type="component" value="Chromosome"/>
</dbReference>
<protein>
    <submittedName>
        <fullName evidence="1">Uncharacterized protein</fullName>
    </submittedName>
</protein>
<evidence type="ECO:0000313" key="2">
    <source>
        <dbReference type="Proteomes" id="UP000464954"/>
    </source>
</evidence>
<dbReference type="Pfam" id="PF20291">
    <property type="entry name" value="MC5"/>
    <property type="match status" value="1"/>
</dbReference>
<dbReference type="KEGG" id="taer:GT409_04675"/>
<evidence type="ECO:0000313" key="1">
    <source>
        <dbReference type="EMBL" id="QHI68771.1"/>
    </source>
</evidence>
<proteinExistence type="predicted"/>
<dbReference type="RefSeq" id="WP_160627408.1">
    <property type="nucleotide sequence ID" value="NZ_CP047593.1"/>
</dbReference>
<accession>A0A6P1M4K2</accession>
<dbReference type="AlphaFoldDB" id="A0A6P1M4K2"/>
<reference evidence="1 2" key="1">
    <citation type="submission" date="2020-01" db="EMBL/GenBank/DDBJ databases">
        <title>Ponticoccus aerotolerans gen. nov., sp. nov., an anaerobic bacterium and proposal of Ponticoccusceae fam. nov., Ponticoccusles ord. nov. and Ponticoccuse classis nov. in the phylum Kiritimatiellaeota.</title>
        <authorList>
            <person name="Zhou L.Y."/>
            <person name="Du Z.J."/>
        </authorList>
    </citation>
    <scope>NUCLEOTIDE SEQUENCE [LARGE SCALE GENOMIC DNA]</scope>
    <source>
        <strain evidence="1 2">S-5007</strain>
    </source>
</reference>
<gene>
    <name evidence="1" type="ORF">GT409_04675</name>
</gene>
<sequence length="150" mass="17424">MLQLLEEAPENSYELDKMRILDFYMVFPSLINAMKMPQSARKYRKHFKSVTSYEDKGNPKSLFQRAEPYQMLAVKYLQALEVIDETQIQLGVICRTKKELPKELRDSISTRTQSMQDVVKFLVEELAGVQLSGDGGLKARTKLMEYQYDT</sequence>